<accession>A0A1B2JEF4</accession>
<evidence type="ECO:0000313" key="3">
    <source>
        <dbReference type="Proteomes" id="UP000094565"/>
    </source>
</evidence>
<gene>
    <name evidence="2" type="ORF">ATY40_BA7503554</name>
</gene>
<feature type="compositionally biased region" description="Low complexity" evidence="1">
    <location>
        <begin position="29"/>
        <end position="41"/>
    </location>
</feature>
<dbReference type="AlphaFoldDB" id="A0A1B2JEF4"/>
<feature type="region of interest" description="Disordered" evidence="1">
    <location>
        <begin position="1"/>
        <end position="54"/>
    </location>
</feature>
<organism evidence="2 3">
    <name type="scientific">Komagataella pastoris</name>
    <name type="common">Yeast</name>
    <name type="synonym">Pichia pastoris</name>
    <dbReference type="NCBI Taxonomy" id="4922"/>
    <lineage>
        <taxon>Eukaryota</taxon>
        <taxon>Fungi</taxon>
        <taxon>Dikarya</taxon>
        <taxon>Ascomycota</taxon>
        <taxon>Saccharomycotina</taxon>
        <taxon>Pichiomycetes</taxon>
        <taxon>Pichiales</taxon>
        <taxon>Pichiaceae</taxon>
        <taxon>Komagataella</taxon>
    </lineage>
</organism>
<protein>
    <submittedName>
        <fullName evidence="2">BA75_03554T0</fullName>
    </submittedName>
</protein>
<evidence type="ECO:0000313" key="2">
    <source>
        <dbReference type="EMBL" id="ANZ76372.1"/>
    </source>
</evidence>
<dbReference type="OrthoDB" id="4013061at2759"/>
<evidence type="ECO:0000256" key="1">
    <source>
        <dbReference type="SAM" id="MobiDB-lite"/>
    </source>
</evidence>
<dbReference type="EMBL" id="CP014586">
    <property type="protein sequence ID" value="ANZ76372.1"/>
    <property type="molecule type" value="Genomic_DNA"/>
</dbReference>
<name>A0A1B2JEF4_PICPA</name>
<proteinExistence type="predicted"/>
<reference evidence="2 3" key="1">
    <citation type="submission" date="2016-02" db="EMBL/GenBank/DDBJ databases">
        <title>Comparative genomic and transcriptomic foundation for Pichia pastoris.</title>
        <authorList>
            <person name="Love K.R."/>
            <person name="Shah K.A."/>
            <person name="Whittaker C.A."/>
            <person name="Wu J."/>
            <person name="Bartlett M.C."/>
            <person name="Ma D."/>
            <person name="Leeson R.L."/>
            <person name="Priest M."/>
            <person name="Young S.K."/>
            <person name="Love J.C."/>
        </authorList>
    </citation>
    <scope>NUCLEOTIDE SEQUENCE [LARGE SCALE GENOMIC DNA]</scope>
    <source>
        <strain evidence="2 3">ATCC 28485</strain>
    </source>
</reference>
<sequence length="226" mass="24383">MSPSVRGSVLSEPELMESMQGMPIQIPVSRLNTNSNRWNNNTDEHPSPPLLASSVGKDVEGRLVPSSSTISLLSLNIHNQQNSSNDSTSSAVVDDEEEQVVKSIRLPPQHLRANSSNHLMLQRHQHYTAVPTHGPAITLVQHGSGSTVRTPDSPGLMPVSVVGSPSKMWLQTPPLGLQIQQQSVIQHIGSESPNLDPVGGSLPNMTPLALSTLKDRAEREDEKGII</sequence>
<keyword evidence="3" id="KW-1185">Reference proteome</keyword>
<dbReference type="Proteomes" id="UP000094565">
    <property type="component" value="Chromosome 3"/>
</dbReference>